<keyword evidence="1" id="KW-0812">Transmembrane</keyword>
<evidence type="ECO:0000313" key="2">
    <source>
        <dbReference type="EMBL" id="KAF0688440.1"/>
    </source>
</evidence>
<evidence type="ECO:0000313" key="3">
    <source>
        <dbReference type="EMBL" id="VFT96653.1"/>
    </source>
</evidence>
<dbReference type="AlphaFoldDB" id="A0A485LDZ2"/>
<keyword evidence="4" id="KW-1185">Reference proteome</keyword>
<sequence>MLAWLTTSAASVYNYTLMLLGTSLEAFPSNPISIEKNGTLFLDRLCMCREFPTPQSHMADMVNKSQCDGIGFHDRWRVTTNISHPSAHVEGPEVVFGGVHALVFVSIDVAPQEMVVAFRHQEGDGLTDSDMWEAMGLWGRNFVQLQAPSTVATGSIIDYGARALQSLIFGTRHVANVDYLPQAGAFVDALVHYHALTTPPTFTGYSMGGALAQLLAVHTSSSAVVFASNGILDILGLYHMLPASSLLPQNLVNVLHPRDLVPKMDCQIGTVVVDDASVGPDDVDTLHHAFVYGNVAWKQLHTALAVTHGRAWSQANGFCIDNALANGPDFAVDSLAQVTVTQGLATFLLGLIVVVLLQSCSRARAP</sequence>
<dbReference type="SUPFAM" id="SSF53474">
    <property type="entry name" value="alpha/beta-Hydrolases"/>
    <property type="match status" value="1"/>
</dbReference>
<keyword evidence="1" id="KW-0472">Membrane</keyword>
<reference evidence="2" key="2">
    <citation type="submission" date="2019-06" db="EMBL/GenBank/DDBJ databases">
        <title>Genomics analysis of Aphanomyces spp. identifies a new class of oomycete effector associated with host adaptation.</title>
        <authorList>
            <person name="Gaulin E."/>
        </authorList>
    </citation>
    <scope>NUCLEOTIDE SEQUENCE</scope>
    <source>
        <strain evidence="2">CBS 578.67</strain>
    </source>
</reference>
<proteinExistence type="predicted"/>
<gene>
    <name evidence="3" type="primary">Aste57867_19956</name>
    <name evidence="2" type="ORF">As57867_019890</name>
    <name evidence="3" type="ORF">ASTE57867_19956</name>
</gene>
<dbReference type="Proteomes" id="UP000332933">
    <property type="component" value="Unassembled WGS sequence"/>
</dbReference>
<protein>
    <submittedName>
        <fullName evidence="3">Aste57867_19956 protein</fullName>
    </submittedName>
</protein>
<dbReference type="InterPro" id="IPR029058">
    <property type="entry name" value="AB_hydrolase_fold"/>
</dbReference>
<feature type="transmembrane region" description="Helical" evidence="1">
    <location>
        <begin position="335"/>
        <end position="357"/>
    </location>
</feature>
<name>A0A485LDZ2_9STRA</name>
<organism evidence="3 4">
    <name type="scientific">Aphanomyces stellatus</name>
    <dbReference type="NCBI Taxonomy" id="120398"/>
    <lineage>
        <taxon>Eukaryota</taxon>
        <taxon>Sar</taxon>
        <taxon>Stramenopiles</taxon>
        <taxon>Oomycota</taxon>
        <taxon>Saprolegniomycetes</taxon>
        <taxon>Saprolegniales</taxon>
        <taxon>Verrucalvaceae</taxon>
        <taxon>Aphanomyces</taxon>
    </lineage>
</organism>
<dbReference type="EMBL" id="CAADRA010006748">
    <property type="protein sequence ID" value="VFT96653.1"/>
    <property type="molecule type" value="Genomic_DNA"/>
</dbReference>
<reference evidence="3 4" key="1">
    <citation type="submission" date="2019-03" db="EMBL/GenBank/DDBJ databases">
        <authorList>
            <person name="Gaulin E."/>
            <person name="Dumas B."/>
        </authorList>
    </citation>
    <scope>NUCLEOTIDE SEQUENCE [LARGE SCALE GENOMIC DNA]</scope>
    <source>
        <strain evidence="3">CBS 568.67</strain>
    </source>
</reference>
<dbReference type="OrthoDB" id="58570at2759"/>
<accession>A0A485LDZ2</accession>
<dbReference type="Gene3D" id="3.40.50.1820">
    <property type="entry name" value="alpha/beta hydrolase"/>
    <property type="match status" value="1"/>
</dbReference>
<evidence type="ECO:0000313" key="4">
    <source>
        <dbReference type="Proteomes" id="UP000332933"/>
    </source>
</evidence>
<dbReference type="EMBL" id="VJMH01006725">
    <property type="protein sequence ID" value="KAF0688440.1"/>
    <property type="molecule type" value="Genomic_DNA"/>
</dbReference>
<keyword evidence="1" id="KW-1133">Transmembrane helix</keyword>
<evidence type="ECO:0000256" key="1">
    <source>
        <dbReference type="SAM" id="Phobius"/>
    </source>
</evidence>